<accession>A0A2T9ZA67</accession>
<dbReference type="SUPFAM" id="SSF56300">
    <property type="entry name" value="Metallo-dependent phosphatases"/>
    <property type="match status" value="1"/>
</dbReference>
<sequence>MQSLRIILVLTLFSLCSLEVLGFGIKCRPEQHNVDQGMNLFSLSKDKNDKSSSDSLTKKKRGWKRPGKVPKNLKIAIFGDIGLKKKSVKVLKMVNEWGPDGIIMTGDYDYVDKPLLFEQIVDDNISDNVPIFGAIGNHDIVDWGTQRGYQNYFINRLKRLDILDQCVGDFGNILLSGVGTRGYAHADFIEDTLALSESSWKICVWHKCQKMYQTGKKKNQTGYGVYDMCRKFGAIVTNSHVHQYSRSKLISHYKRLRYENQTSHIDLNVKQSLNIVSGIGGYSVDKYFEDLKDNPWWASTLAKEDGVKAGAVLCTFHVEDDPNKAYCEFKDIDGKVWDSWTMISHIKHQRRPTRIENNLIKTMFEADQQSDTMDMADQISSAFEPGNSYSSAIKPTNQAVSSGLQNHFVNQFGSERNMLEIMENDDEIIDKEDYFEFSVTKDSDIGYGTLGCGIKTKTELSYVPMIPTIKSNDAEDLPLLMITFNDIAFNSKIMQKKTKFSEAYLQVLGVRKKHRKEALDSVATKSNLDFSRLRDMFFGTSPVIQSIKSLLTLDRNVNLSKLMKVKPIVWEIKDLQSDEVFISENLASQTNKILFSKNWKAGDAITVFVNPVVTKKHLNRDAFFIYANGISNGCFAPSIVFHK</sequence>
<evidence type="ECO:0000313" key="4">
    <source>
        <dbReference type="EMBL" id="PVV01462.1"/>
    </source>
</evidence>
<keyword evidence="5" id="KW-1185">Reference proteome</keyword>
<name>A0A2T9ZA67_9FUNG</name>
<feature type="compositionally biased region" description="Basic residues" evidence="1">
    <location>
        <begin position="58"/>
        <end position="67"/>
    </location>
</feature>
<dbReference type="Proteomes" id="UP000245609">
    <property type="component" value="Unassembled WGS sequence"/>
</dbReference>
<feature type="domain" description="Calcineurin-like phosphoesterase" evidence="3">
    <location>
        <begin position="73"/>
        <end position="244"/>
    </location>
</feature>
<evidence type="ECO:0000259" key="3">
    <source>
        <dbReference type="Pfam" id="PF00149"/>
    </source>
</evidence>
<organism evidence="4 5">
    <name type="scientific">Smittium megazygosporum</name>
    <dbReference type="NCBI Taxonomy" id="133381"/>
    <lineage>
        <taxon>Eukaryota</taxon>
        <taxon>Fungi</taxon>
        <taxon>Fungi incertae sedis</taxon>
        <taxon>Zoopagomycota</taxon>
        <taxon>Kickxellomycotina</taxon>
        <taxon>Harpellomycetes</taxon>
        <taxon>Harpellales</taxon>
        <taxon>Legeriomycetaceae</taxon>
        <taxon>Smittium</taxon>
    </lineage>
</organism>
<evidence type="ECO:0000256" key="2">
    <source>
        <dbReference type="SAM" id="SignalP"/>
    </source>
</evidence>
<evidence type="ECO:0000256" key="1">
    <source>
        <dbReference type="SAM" id="MobiDB-lite"/>
    </source>
</evidence>
<feature type="region of interest" description="Disordered" evidence="1">
    <location>
        <begin position="43"/>
        <end position="67"/>
    </location>
</feature>
<feature type="signal peptide" evidence="2">
    <location>
        <begin position="1"/>
        <end position="22"/>
    </location>
</feature>
<protein>
    <recommendedName>
        <fullName evidence="3">Calcineurin-like phosphoesterase domain-containing protein</fullName>
    </recommendedName>
</protein>
<dbReference type="GO" id="GO:0016787">
    <property type="term" value="F:hydrolase activity"/>
    <property type="evidence" value="ECO:0007669"/>
    <property type="project" value="InterPro"/>
</dbReference>
<dbReference type="EMBL" id="MBFS01001059">
    <property type="protein sequence ID" value="PVV01462.1"/>
    <property type="molecule type" value="Genomic_DNA"/>
</dbReference>
<dbReference type="InterPro" id="IPR004843">
    <property type="entry name" value="Calcineurin-like_PHP"/>
</dbReference>
<dbReference type="Gene3D" id="3.60.21.10">
    <property type="match status" value="1"/>
</dbReference>
<proteinExistence type="predicted"/>
<evidence type="ECO:0000313" key="5">
    <source>
        <dbReference type="Proteomes" id="UP000245609"/>
    </source>
</evidence>
<feature type="chain" id="PRO_5015606740" description="Calcineurin-like phosphoesterase domain-containing protein" evidence="2">
    <location>
        <begin position="23"/>
        <end position="643"/>
    </location>
</feature>
<dbReference type="AlphaFoldDB" id="A0A2T9ZA67"/>
<dbReference type="Pfam" id="PF00149">
    <property type="entry name" value="Metallophos"/>
    <property type="match status" value="1"/>
</dbReference>
<keyword evidence="2" id="KW-0732">Signal</keyword>
<dbReference type="OrthoDB" id="5597180at2759"/>
<gene>
    <name evidence="4" type="ORF">BB560_004117</name>
</gene>
<dbReference type="InterPro" id="IPR029052">
    <property type="entry name" value="Metallo-depent_PP-like"/>
</dbReference>
<comment type="caution">
    <text evidence="4">The sequence shown here is derived from an EMBL/GenBank/DDBJ whole genome shotgun (WGS) entry which is preliminary data.</text>
</comment>
<reference evidence="4 5" key="1">
    <citation type="journal article" date="2018" name="MBio">
        <title>Comparative Genomics Reveals the Core Gene Toolbox for the Fungus-Insect Symbiosis.</title>
        <authorList>
            <person name="Wang Y."/>
            <person name="Stata M."/>
            <person name="Wang W."/>
            <person name="Stajich J.E."/>
            <person name="White M.M."/>
            <person name="Moncalvo J.M."/>
        </authorList>
    </citation>
    <scope>NUCLEOTIDE SEQUENCE [LARGE SCALE GENOMIC DNA]</scope>
    <source>
        <strain evidence="4 5">SC-DP-2</strain>
    </source>
</reference>